<proteinExistence type="predicted"/>
<evidence type="ECO:0000313" key="1">
    <source>
        <dbReference type="EMBL" id="GAG25692.1"/>
    </source>
</evidence>
<feature type="non-terminal residue" evidence="1">
    <location>
        <position position="1"/>
    </location>
</feature>
<reference evidence="1" key="1">
    <citation type="journal article" date="2014" name="Front. Microbiol.">
        <title>High frequency of phylogenetically diverse reductive dehalogenase-homologous genes in deep subseafloor sedimentary metagenomes.</title>
        <authorList>
            <person name="Kawai M."/>
            <person name="Futagami T."/>
            <person name="Toyoda A."/>
            <person name="Takaki Y."/>
            <person name="Nishi S."/>
            <person name="Hori S."/>
            <person name="Arai W."/>
            <person name="Tsubouchi T."/>
            <person name="Morono Y."/>
            <person name="Uchiyama I."/>
            <person name="Ito T."/>
            <person name="Fujiyama A."/>
            <person name="Inagaki F."/>
            <person name="Takami H."/>
        </authorList>
    </citation>
    <scope>NUCLEOTIDE SEQUENCE</scope>
    <source>
        <strain evidence="1">Expedition CK06-06</strain>
    </source>
</reference>
<accession>X0WR49</accession>
<protein>
    <submittedName>
        <fullName evidence="1">Uncharacterized protein</fullName>
    </submittedName>
</protein>
<comment type="caution">
    <text evidence="1">The sequence shown here is derived from an EMBL/GenBank/DDBJ whole genome shotgun (WGS) entry which is preliminary data.</text>
</comment>
<dbReference type="AlphaFoldDB" id="X0WR49"/>
<sequence>QKEKALETLKKADGMFREMGMDYWLRRTQEVLERIQG</sequence>
<gene>
    <name evidence="1" type="ORF">S01H1_49875</name>
</gene>
<name>X0WR49_9ZZZZ</name>
<organism evidence="1">
    <name type="scientific">marine sediment metagenome</name>
    <dbReference type="NCBI Taxonomy" id="412755"/>
    <lineage>
        <taxon>unclassified sequences</taxon>
        <taxon>metagenomes</taxon>
        <taxon>ecological metagenomes</taxon>
    </lineage>
</organism>
<dbReference type="EMBL" id="BARS01032111">
    <property type="protein sequence ID" value="GAG25692.1"/>
    <property type="molecule type" value="Genomic_DNA"/>
</dbReference>